<dbReference type="Proteomes" id="UP001061991">
    <property type="component" value="Plasmid p_unnamed3"/>
</dbReference>
<sequence length="461" mass="50616">MSHEFSLQRAIDYVDNGALIRDLASLVARPSVSQNEGKPENLMAYLTEDIGPLLNRYGFATEIHENPLRGGAPLLVASYVENRASPTVLMYGHGDVCNGEQHRWRDGLRPFELVQEGDRLYGRGTADNKIQHLINVVALGLLLETNGKLGFNVKFLLEMGEEKGSHGLREFVTAKRNELAADVFIASDGPRHSPATPTVFLGSRGTIAFEMVVRLRDSDSHSGNFGGLLADPAIILAHAIASIADARGVVRIPEWLPNSLTDDIREALVDLPHPLNDPHWGEPYLTPPERVYGWNSFSILATSSGSIDAPQSAISGEARAIGQLRFVVGTEMKDILPSLRRHLDAHGFRMVKLSQIDEPFKATRLSPGHPWVRFVCDSIEKTIHKRPHVLPNLGGSLPNDIFADILGLPTIWIPHSYADCGQHGPDEHALLSIAREGIKIMTGIFLDIGKCAPGRSRHREA</sequence>
<name>A0ACD4CV58_9HYPH</name>
<evidence type="ECO:0000313" key="2">
    <source>
        <dbReference type="Proteomes" id="UP001061991"/>
    </source>
</evidence>
<evidence type="ECO:0000313" key="1">
    <source>
        <dbReference type="EMBL" id="UXN57459.1"/>
    </source>
</evidence>
<organism evidence="1 2">
    <name type="scientific">Phyllobacterium zundukense</name>
    <dbReference type="NCBI Taxonomy" id="1867719"/>
    <lineage>
        <taxon>Bacteria</taxon>
        <taxon>Pseudomonadati</taxon>
        <taxon>Pseudomonadota</taxon>
        <taxon>Alphaproteobacteria</taxon>
        <taxon>Hyphomicrobiales</taxon>
        <taxon>Phyllobacteriaceae</taxon>
        <taxon>Phyllobacterium</taxon>
    </lineage>
</organism>
<accession>A0ACD4CV58</accession>
<geneLocation type="plasmid" evidence="1 2">
    <name>p_unnamed3</name>
</geneLocation>
<keyword evidence="2" id="KW-1185">Reference proteome</keyword>
<gene>
    <name evidence="1" type="ORF">N8E88_03730</name>
</gene>
<keyword evidence="1" id="KW-0614">Plasmid</keyword>
<reference evidence="1" key="1">
    <citation type="submission" date="2022-09" db="EMBL/GenBank/DDBJ databases">
        <title>Interaction between co-microsymbionts with complementary sets of symbiotic genes in legume-rhizobium systems.</title>
        <authorList>
            <person name="Safronova V."/>
            <person name="Sazanova A."/>
            <person name="Afonin A."/>
            <person name="Chirak E."/>
        </authorList>
    </citation>
    <scope>NUCLEOTIDE SEQUENCE</scope>
    <source>
        <strain evidence="1">A18/3m</strain>
    </source>
</reference>
<proteinExistence type="predicted"/>
<protein>
    <submittedName>
        <fullName evidence="1">M20 family metallopeptidase</fullName>
    </submittedName>
</protein>
<dbReference type="EMBL" id="CP104970">
    <property type="protein sequence ID" value="UXN57459.1"/>
    <property type="molecule type" value="Genomic_DNA"/>
</dbReference>